<dbReference type="OrthoDB" id="8446793at2"/>
<proteinExistence type="predicted"/>
<dbReference type="AlphaFoldDB" id="A0A3M9XLE5"/>
<comment type="caution">
    <text evidence="1">The sequence shown here is derived from an EMBL/GenBank/DDBJ whole genome shotgun (WGS) entry which is preliminary data.</text>
</comment>
<gene>
    <name evidence="1" type="ORF">D1O30_02250</name>
</gene>
<dbReference type="InterPro" id="IPR009576">
    <property type="entry name" value="Biofilm_formation_YgiB"/>
</dbReference>
<dbReference type="Proteomes" id="UP000268623">
    <property type="component" value="Unassembled WGS sequence"/>
</dbReference>
<dbReference type="EMBL" id="QWDD01000001">
    <property type="protein sequence ID" value="RNJ48625.1"/>
    <property type="molecule type" value="Genomic_DNA"/>
</dbReference>
<evidence type="ECO:0000313" key="1">
    <source>
        <dbReference type="EMBL" id="RNJ48625.1"/>
    </source>
</evidence>
<dbReference type="Pfam" id="PF06693">
    <property type="entry name" value="DUF1190"/>
    <property type="match status" value="1"/>
</dbReference>
<reference evidence="1 2" key="1">
    <citation type="submission" date="2018-08" db="EMBL/GenBank/DDBJ databases">
        <title>Genome sequence of Methylocystis hirsuta CSC1, a methanotroph able to accumulate PHAs.</title>
        <authorList>
            <person name="Bordel S."/>
            <person name="Rodriguez E."/>
            <person name="Gancedo J."/>
            <person name="Munoz R."/>
        </authorList>
    </citation>
    <scope>NUCLEOTIDE SEQUENCE [LARGE SCALE GENOMIC DNA]</scope>
    <source>
        <strain evidence="1 2">CSC1</strain>
    </source>
</reference>
<dbReference type="RefSeq" id="WP_123174623.1">
    <property type="nucleotide sequence ID" value="NZ_QWDD01000001.1"/>
</dbReference>
<protein>
    <submittedName>
        <fullName evidence="1">DUF1190 domain-containing protein</fullName>
    </submittedName>
</protein>
<evidence type="ECO:0000313" key="2">
    <source>
        <dbReference type="Proteomes" id="UP000268623"/>
    </source>
</evidence>
<keyword evidence="2" id="KW-1185">Reference proteome</keyword>
<organism evidence="1 2">
    <name type="scientific">Methylocystis hirsuta</name>
    <dbReference type="NCBI Taxonomy" id="369798"/>
    <lineage>
        <taxon>Bacteria</taxon>
        <taxon>Pseudomonadati</taxon>
        <taxon>Pseudomonadota</taxon>
        <taxon>Alphaproteobacteria</taxon>
        <taxon>Hyphomicrobiales</taxon>
        <taxon>Methylocystaceae</taxon>
        <taxon>Methylocystis</taxon>
    </lineage>
</organism>
<accession>A0A3M9XLE5</accession>
<name>A0A3M9XLE5_9HYPH</name>
<sequence length="230" mass="24990">MWDSKNSNTATHQSGAVAALRHVAFCLSFVAPACAETMGKTYFFATQDACVASGAFTKRECVAAFANAREQLRDKAPRFSASAECQLHFRICEPTYAEPSIEEPLSYAPSEEESYMPSELGVEIIASPRGVEAAPTLAVDTPHAIFAYFPVSRSYNSDDRSVQEKALQDKAAILSSDRFIPFAKHKAFTGEVTFVAAALGAIEGPIGDDVSATETLQQRRLRLRNAPFIP</sequence>